<protein>
    <recommendedName>
        <fullName evidence="2">EamA domain-containing protein</fullName>
    </recommendedName>
</protein>
<dbReference type="Pfam" id="PF00892">
    <property type="entry name" value="EamA"/>
    <property type="match status" value="1"/>
</dbReference>
<dbReference type="EMBL" id="BARU01036464">
    <property type="protein sequence ID" value="GAH89715.1"/>
    <property type="molecule type" value="Genomic_DNA"/>
</dbReference>
<reference evidence="3" key="1">
    <citation type="journal article" date="2014" name="Front. Microbiol.">
        <title>High frequency of phylogenetically diverse reductive dehalogenase-homologous genes in deep subseafloor sedimentary metagenomes.</title>
        <authorList>
            <person name="Kawai M."/>
            <person name="Futagami T."/>
            <person name="Toyoda A."/>
            <person name="Takaki Y."/>
            <person name="Nishi S."/>
            <person name="Hori S."/>
            <person name="Arai W."/>
            <person name="Tsubouchi T."/>
            <person name="Morono Y."/>
            <person name="Uchiyama I."/>
            <person name="Ito T."/>
            <person name="Fujiyama A."/>
            <person name="Inagaki F."/>
            <person name="Takami H."/>
        </authorList>
    </citation>
    <scope>NUCLEOTIDE SEQUENCE</scope>
    <source>
        <strain evidence="3">Expedition CK06-06</strain>
    </source>
</reference>
<dbReference type="GO" id="GO:0016020">
    <property type="term" value="C:membrane"/>
    <property type="evidence" value="ECO:0007669"/>
    <property type="project" value="InterPro"/>
</dbReference>
<evidence type="ECO:0000259" key="2">
    <source>
        <dbReference type="Pfam" id="PF00892"/>
    </source>
</evidence>
<comment type="caution">
    <text evidence="3">The sequence shown here is derived from an EMBL/GenBank/DDBJ whole genome shotgun (WGS) entry which is preliminary data.</text>
</comment>
<dbReference type="InterPro" id="IPR000620">
    <property type="entry name" value="EamA_dom"/>
</dbReference>
<keyword evidence="1" id="KW-1133">Transmembrane helix</keyword>
<keyword evidence="1" id="KW-0472">Membrane</keyword>
<sequence length="49" mass="5520">MKGIQAEIYLLGIVIIWGSTFAIIKGVLDQIPTFTFLAYRFLLAALILY</sequence>
<organism evidence="3">
    <name type="scientific">marine sediment metagenome</name>
    <dbReference type="NCBI Taxonomy" id="412755"/>
    <lineage>
        <taxon>unclassified sequences</taxon>
        <taxon>metagenomes</taxon>
        <taxon>ecological metagenomes</taxon>
    </lineage>
</organism>
<dbReference type="AlphaFoldDB" id="X1K7W1"/>
<feature type="domain" description="EamA" evidence="2">
    <location>
        <begin position="6"/>
        <end position="48"/>
    </location>
</feature>
<keyword evidence="1" id="KW-0812">Transmembrane</keyword>
<feature type="transmembrane region" description="Helical" evidence="1">
    <location>
        <begin position="7"/>
        <end position="24"/>
    </location>
</feature>
<proteinExistence type="predicted"/>
<name>X1K7W1_9ZZZZ</name>
<gene>
    <name evidence="3" type="ORF">S03H2_56936</name>
</gene>
<evidence type="ECO:0000313" key="3">
    <source>
        <dbReference type="EMBL" id="GAH89715.1"/>
    </source>
</evidence>
<accession>X1K7W1</accession>
<feature type="non-terminal residue" evidence="3">
    <location>
        <position position="49"/>
    </location>
</feature>
<evidence type="ECO:0000256" key="1">
    <source>
        <dbReference type="SAM" id="Phobius"/>
    </source>
</evidence>